<dbReference type="AlphaFoldDB" id="A0A1M5EXR4"/>
<dbReference type="Gene3D" id="1.25.40.390">
    <property type="match status" value="1"/>
</dbReference>
<evidence type="ECO:0000256" key="5">
    <source>
        <dbReference type="ARBA" id="ARBA00023237"/>
    </source>
</evidence>
<comment type="similarity">
    <text evidence="2">Belongs to the SusD family.</text>
</comment>
<dbReference type="InterPro" id="IPR033985">
    <property type="entry name" value="SusD-like_N"/>
</dbReference>
<evidence type="ECO:0000259" key="7">
    <source>
        <dbReference type="Pfam" id="PF14322"/>
    </source>
</evidence>
<keyword evidence="3" id="KW-0732">Signal</keyword>
<comment type="subcellular location">
    <subcellularLocation>
        <location evidence="1">Cell outer membrane</location>
    </subcellularLocation>
</comment>
<dbReference type="PROSITE" id="PS51257">
    <property type="entry name" value="PROKAR_LIPOPROTEIN"/>
    <property type="match status" value="1"/>
</dbReference>
<dbReference type="Pfam" id="PF07980">
    <property type="entry name" value="SusD_RagB"/>
    <property type="match status" value="1"/>
</dbReference>
<accession>A0A1M5EXR4</accession>
<evidence type="ECO:0000313" key="9">
    <source>
        <dbReference type="Proteomes" id="UP000184406"/>
    </source>
</evidence>
<protein>
    <submittedName>
        <fullName evidence="8">Starch-binding associating with outer membrane</fullName>
    </submittedName>
</protein>
<keyword evidence="4" id="KW-0472">Membrane</keyword>
<feature type="domain" description="SusD-like N-terminal" evidence="7">
    <location>
        <begin position="38"/>
        <end position="221"/>
    </location>
</feature>
<name>A0A1M5EXR4_9FLAO</name>
<evidence type="ECO:0000256" key="4">
    <source>
        <dbReference type="ARBA" id="ARBA00023136"/>
    </source>
</evidence>
<dbReference type="RefSeq" id="WP_072864415.1">
    <property type="nucleotide sequence ID" value="NZ_FQUX01000008.1"/>
</dbReference>
<evidence type="ECO:0000256" key="2">
    <source>
        <dbReference type="ARBA" id="ARBA00006275"/>
    </source>
</evidence>
<sequence length="603" mass="66529">MKNIKYIIAFSIGFLFLGACEDTVLNLEDPGSPTDATFFRTEAQLEVALTGIYESLNYVGNVPFPQMLDHTTDYAFNRGNVDGTVPATTGGLTSTEGIVNRFWDNFYTGIQRANNLLTNMNRAQEVTEPSRFEEIKAEALFLRAIFYSYLTELYGDVPFRTEVTSLEELEIIARTPKADIVANIIQDLEEAASILPLTQTGNARGRASANAANALISRIALYNNQFTLAESAALKVMQSDEKPSLFPNYETLFSDEGVGSSEVLLDMSYTTGTKTHGLSQRQGSRFGGWCQLVPAQQTVDSYETINGLPIDEDPDYDPANPFENRDPRLAASIALPNNVWTGHIIQQHSDSIATWRVENGLKIERVFNVNSANPGGRKVVDPYDGTEYVAGGANRFTSFTGYFWKKFSDAPTLLGALSGGPSPLNSEETIYLIRYAEVLLNYAEAKIEAGTIDATVLDAINEVRQRAYNNSGFSYPAVTTTDQVELRKIVRRERKVELADEGLRLFDIRRWGIADKLMNTTLLGGPANGFSKIGGELGFVPDIDEDGFISYEGAPTMPRVELGNLDFREVEVRTFDAGKHYLWPIPQAEVDATGGVVTQNPGY</sequence>
<evidence type="ECO:0000313" key="8">
    <source>
        <dbReference type="EMBL" id="SHF83926.1"/>
    </source>
</evidence>
<keyword evidence="5" id="KW-0998">Cell outer membrane</keyword>
<evidence type="ECO:0000256" key="1">
    <source>
        <dbReference type="ARBA" id="ARBA00004442"/>
    </source>
</evidence>
<proteinExistence type="inferred from homology"/>
<feature type="domain" description="RagB/SusD" evidence="6">
    <location>
        <begin position="270"/>
        <end position="603"/>
    </location>
</feature>
<dbReference type="InterPro" id="IPR012944">
    <property type="entry name" value="SusD_RagB_dom"/>
</dbReference>
<dbReference type="SUPFAM" id="SSF48452">
    <property type="entry name" value="TPR-like"/>
    <property type="match status" value="1"/>
</dbReference>
<dbReference type="GO" id="GO:0009279">
    <property type="term" value="C:cell outer membrane"/>
    <property type="evidence" value="ECO:0007669"/>
    <property type="project" value="UniProtKB-SubCell"/>
</dbReference>
<dbReference type="InterPro" id="IPR011990">
    <property type="entry name" value="TPR-like_helical_dom_sf"/>
</dbReference>
<dbReference type="CDD" id="cd08977">
    <property type="entry name" value="SusD"/>
    <property type="match status" value="1"/>
</dbReference>
<evidence type="ECO:0000259" key="6">
    <source>
        <dbReference type="Pfam" id="PF07980"/>
    </source>
</evidence>
<reference evidence="9" key="1">
    <citation type="submission" date="2016-11" db="EMBL/GenBank/DDBJ databases">
        <authorList>
            <person name="Varghese N."/>
            <person name="Submissions S."/>
        </authorList>
    </citation>
    <scope>NUCLEOTIDE SEQUENCE [LARGE SCALE GENOMIC DNA]</scope>
    <source>
        <strain evidence="9">DSM 17539</strain>
    </source>
</reference>
<organism evidence="8 9">
    <name type="scientific">Arenibacter palladensis</name>
    <dbReference type="NCBI Taxonomy" id="237373"/>
    <lineage>
        <taxon>Bacteria</taxon>
        <taxon>Pseudomonadati</taxon>
        <taxon>Bacteroidota</taxon>
        <taxon>Flavobacteriia</taxon>
        <taxon>Flavobacteriales</taxon>
        <taxon>Flavobacteriaceae</taxon>
        <taxon>Arenibacter</taxon>
    </lineage>
</organism>
<dbReference type="Proteomes" id="UP000184406">
    <property type="component" value="Unassembled WGS sequence"/>
</dbReference>
<dbReference type="EMBL" id="FQUX01000008">
    <property type="protein sequence ID" value="SHF83926.1"/>
    <property type="molecule type" value="Genomic_DNA"/>
</dbReference>
<keyword evidence="9" id="KW-1185">Reference proteome</keyword>
<gene>
    <name evidence="8" type="ORF">SAMN03080594_10852</name>
</gene>
<evidence type="ECO:0000256" key="3">
    <source>
        <dbReference type="ARBA" id="ARBA00022729"/>
    </source>
</evidence>
<dbReference type="Pfam" id="PF14322">
    <property type="entry name" value="SusD-like_3"/>
    <property type="match status" value="1"/>
</dbReference>